<dbReference type="PROSITE" id="PS01037">
    <property type="entry name" value="SBP_BACTERIAL_1"/>
    <property type="match status" value="1"/>
</dbReference>
<keyword evidence="5" id="KW-0472">Membrane</keyword>
<dbReference type="CDD" id="cd13585">
    <property type="entry name" value="PBP2_TMBP_like"/>
    <property type="match status" value="1"/>
</dbReference>
<dbReference type="InterPro" id="IPR006059">
    <property type="entry name" value="SBP"/>
</dbReference>
<proteinExistence type="inferred from homology"/>
<evidence type="ECO:0000256" key="1">
    <source>
        <dbReference type="ARBA" id="ARBA00008520"/>
    </source>
</evidence>
<dbReference type="EMBL" id="SOAU01000001">
    <property type="protein sequence ID" value="TDT15447.1"/>
    <property type="molecule type" value="Genomic_DNA"/>
</dbReference>
<reference evidence="9 10" key="1">
    <citation type="submission" date="2019-03" db="EMBL/GenBank/DDBJ databases">
        <title>Sequencing the genomes of 1000 actinobacteria strains.</title>
        <authorList>
            <person name="Klenk H.-P."/>
        </authorList>
    </citation>
    <scope>NUCLEOTIDE SEQUENCE [LARGE SCALE GENOMIC DNA]</scope>
    <source>
        <strain evidence="9 10">DSM 18936</strain>
    </source>
</reference>
<dbReference type="GO" id="GO:0055085">
    <property type="term" value="P:transmembrane transport"/>
    <property type="evidence" value="ECO:0007669"/>
    <property type="project" value="InterPro"/>
</dbReference>
<dbReference type="PANTHER" id="PTHR43649:SF33">
    <property type="entry name" value="POLYGALACTURONAN_RHAMNOGALACTURONAN-BINDING PROTEIN YTCQ"/>
    <property type="match status" value="1"/>
</dbReference>
<evidence type="ECO:0000313" key="10">
    <source>
        <dbReference type="Proteomes" id="UP000294558"/>
    </source>
</evidence>
<comment type="caution">
    <text evidence="9">The sequence shown here is derived from an EMBL/GenBank/DDBJ whole genome shotgun (WGS) entry which is preliminary data.</text>
</comment>
<feature type="compositionally biased region" description="Acidic residues" evidence="8">
    <location>
        <begin position="17"/>
        <end position="62"/>
    </location>
</feature>
<keyword evidence="3" id="KW-1003">Cell membrane</keyword>
<dbReference type="PANTHER" id="PTHR43649">
    <property type="entry name" value="ARABINOSE-BINDING PROTEIN-RELATED"/>
    <property type="match status" value="1"/>
</dbReference>
<dbReference type="InterPro" id="IPR006061">
    <property type="entry name" value="SBP_1_CS"/>
</dbReference>
<keyword evidence="4" id="KW-0732">Signal</keyword>
<dbReference type="SUPFAM" id="SSF53850">
    <property type="entry name" value="Periplasmic binding protein-like II"/>
    <property type="match status" value="1"/>
</dbReference>
<organism evidence="9 10">
    <name type="scientific">Ilumatobacter fluminis</name>
    <dbReference type="NCBI Taxonomy" id="467091"/>
    <lineage>
        <taxon>Bacteria</taxon>
        <taxon>Bacillati</taxon>
        <taxon>Actinomycetota</taxon>
        <taxon>Acidimicrobiia</taxon>
        <taxon>Acidimicrobiales</taxon>
        <taxon>Ilumatobacteraceae</taxon>
        <taxon>Ilumatobacter</taxon>
    </lineage>
</organism>
<gene>
    <name evidence="9" type="ORF">BDK89_1017</name>
</gene>
<dbReference type="Gene3D" id="3.40.190.10">
    <property type="entry name" value="Periplasmic binding protein-like II"/>
    <property type="match status" value="1"/>
</dbReference>
<comment type="similarity">
    <text evidence="1">Belongs to the bacterial solute-binding protein 1 family.</text>
</comment>
<evidence type="ECO:0000256" key="3">
    <source>
        <dbReference type="ARBA" id="ARBA00022475"/>
    </source>
</evidence>
<keyword evidence="10" id="KW-1185">Reference proteome</keyword>
<accession>A0A4R7HWH6</accession>
<keyword evidence="6" id="KW-0564">Palmitate</keyword>
<dbReference type="InterPro" id="IPR050490">
    <property type="entry name" value="Bact_solute-bd_prot1"/>
</dbReference>
<evidence type="ECO:0000256" key="4">
    <source>
        <dbReference type="ARBA" id="ARBA00022729"/>
    </source>
</evidence>
<dbReference type="AlphaFoldDB" id="A0A4R7HWH6"/>
<evidence type="ECO:0000256" key="2">
    <source>
        <dbReference type="ARBA" id="ARBA00022448"/>
    </source>
</evidence>
<keyword evidence="7" id="KW-0449">Lipoprotein</keyword>
<evidence type="ECO:0000313" key="9">
    <source>
        <dbReference type="EMBL" id="TDT15447.1"/>
    </source>
</evidence>
<sequence>MVATLAAATLVLAACGSDDESSDEPAESDDAAEEPSDETSDEPADDGDEPAGDESSGDEPADAMEPATIDYFTFSAAPDHLEDLDAIIAAFNEEYPDITIEVQTASYDDYFTSLQTQVAGGAAPDTFELNYENFVTYARSGALLDLGPYLGDGGIDAARYYPLALEGFTDGGTQYGLPATFSDVVLIYNKTMFDEAGLDYPTADWTWDDEMAAAQALTDADAGVYGSYQPVSFFEFYKALGQAGGSFFDADGNATFNSPEGVAAAEWLTGKPGTVMPTLADIGGTPDFDTNLFQSGKLAMWHNGIWQFNGLNESGVDYDIVVEPGQAQKANAVFMNGAVASAGTDHPEAAAAWIAFLTGSPTTVDVRLASSWELPAVDDEAAFATYLEITPPENRQAVFDALDDIALPPVIERQAEMQDIVGQALERIVLDGADPQEVLDEAAAEVDAIAG</sequence>
<dbReference type="RefSeq" id="WP_243839096.1">
    <property type="nucleotide sequence ID" value="NZ_SOAU01000001.1"/>
</dbReference>
<evidence type="ECO:0000256" key="8">
    <source>
        <dbReference type="SAM" id="MobiDB-lite"/>
    </source>
</evidence>
<feature type="region of interest" description="Disordered" evidence="8">
    <location>
        <begin position="14"/>
        <end position="63"/>
    </location>
</feature>
<name>A0A4R7HWH6_9ACTN</name>
<dbReference type="Pfam" id="PF01547">
    <property type="entry name" value="SBP_bac_1"/>
    <property type="match status" value="1"/>
</dbReference>
<evidence type="ECO:0000256" key="7">
    <source>
        <dbReference type="ARBA" id="ARBA00023288"/>
    </source>
</evidence>
<evidence type="ECO:0000256" key="6">
    <source>
        <dbReference type="ARBA" id="ARBA00023139"/>
    </source>
</evidence>
<dbReference type="Proteomes" id="UP000294558">
    <property type="component" value="Unassembled WGS sequence"/>
</dbReference>
<protein>
    <submittedName>
        <fullName evidence="9">Carbohydrate ABC transporter substrate-binding protein (CUT1 family)</fullName>
    </submittedName>
</protein>
<evidence type="ECO:0000256" key="5">
    <source>
        <dbReference type="ARBA" id="ARBA00023136"/>
    </source>
</evidence>
<keyword evidence="2" id="KW-0813">Transport</keyword>